<dbReference type="InterPro" id="IPR013083">
    <property type="entry name" value="Znf_RING/FYVE/PHD"/>
</dbReference>
<dbReference type="Pfam" id="PF02148">
    <property type="entry name" value="zf-UBP"/>
    <property type="match status" value="1"/>
</dbReference>
<name>A0ABV3G907_MICGL</name>
<dbReference type="InterPro" id="IPR001607">
    <property type="entry name" value="Znf_UBP"/>
</dbReference>
<dbReference type="EMBL" id="JBFALK010000002">
    <property type="protein sequence ID" value="MEV0968093.1"/>
    <property type="molecule type" value="Genomic_DNA"/>
</dbReference>
<accession>A0ABV3G907</accession>
<reference evidence="2 3" key="1">
    <citation type="submission" date="2024-06" db="EMBL/GenBank/DDBJ databases">
        <title>The Natural Products Discovery Center: Release of the First 8490 Sequenced Strains for Exploring Actinobacteria Biosynthetic Diversity.</title>
        <authorList>
            <person name="Kalkreuter E."/>
            <person name="Kautsar S.A."/>
            <person name="Yang D."/>
            <person name="Bader C.D."/>
            <person name="Teijaro C.N."/>
            <person name="Fluegel L."/>
            <person name="Davis C.M."/>
            <person name="Simpson J.R."/>
            <person name="Lauterbach L."/>
            <person name="Steele A.D."/>
            <person name="Gui C."/>
            <person name="Meng S."/>
            <person name="Li G."/>
            <person name="Viehrig K."/>
            <person name="Ye F."/>
            <person name="Su P."/>
            <person name="Kiefer A.F."/>
            <person name="Nichols A."/>
            <person name="Cepeda A.J."/>
            <person name="Yan W."/>
            <person name="Fan B."/>
            <person name="Jiang Y."/>
            <person name="Adhikari A."/>
            <person name="Zheng C.-J."/>
            <person name="Schuster L."/>
            <person name="Cowan T.M."/>
            <person name="Smanski M.J."/>
            <person name="Chevrette M.G."/>
            <person name="De Carvalho L.P.S."/>
            <person name="Shen B."/>
        </authorList>
    </citation>
    <scope>NUCLEOTIDE SEQUENCE [LARGE SCALE GENOMIC DNA]</scope>
    <source>
        <strain evidence="2 3">NPDC050100</strain>
    </source>
</reference>
<dbReference type="PROSITE" id="PS50271">
    <property type="entry name" value="ZF_UBP"/>
    <property type="match status" value="1"/>
</dbReference>
<proteinExistence type="predicted"/>
<feature type="domain" description="UBP-type" evidence="1">
    <location>
        <begin position="2"/>
        <end position="85"/>
    </location>
</feature>
<comment type="caution">
    <text evidence="2">The sequence shown here is derived from an EMBL/GenBank/DDBJ whole genome shotgun (WGS) entry which is preliminary data.</text>
</comment>
<evidence type="ECO:0000313" key="3">
    <source>
        <dbReference type="Proteomes" id="UP001551675"/>
    </source>
</evidence>
<dbReference type="SUPFAM" id="SSF57850">
    <property type="entry name" value="RING/U-box"/>
    <property type="match status" value="1"/>
</dbReference>
<keyword evidence="3" id="KW-1185">Reference proteome</keyword>
<dbReference type="RefSeq" id="WP_358130373.1">
    <property type="nucleotide sequence ID" value="NZ_JBFALK010000002.1"/>
</dbReference>
<protein>
    <submittedName>
        <fullName evidence="2">UBP-type zinc finger domain-containing protein</fullName>
    </submittedName>
</protein>
<dbReference type="Proteomes" id="UP001551675">
    <property type="component" value="Unassembled WGS sequence"/>
</dbReference>
<organism evidence="2 3">
    <name type="scientific">Microtetraspora glauca</name>
    <dbReference type="NCBI Taxonomy" id="1996"/>
    <lineage>
        <taxon>Bacteria</taxon>
        <taxon>Bacillati</taxon>
        <taxon>Actinomycetota</taxon>
        <taxon>Actinomycetes</taxon>
        <taxon>Streptosporangiales</taxon>
        <taxon>Streptosporangiaceae</taxon>
        <taxon>Microtetraspora</taxon>
    </lineage>
</organism>
<gene>
    <name evidence="2" type="ORF">AB0I59_05625</name>
</gene>
<evidence type="ECO:0000259" key="1">
    <source>
        <dbReference type="PROSITE" id="PS50271"/>
    </source>
</evidence>
<dbReference type="Gene3D" id="3.30.40.10">
    <property type="entry name" value="Zinc/RING finger domain, C3HC4 (zinc finger)"/>
    <property type="match status" value="1"/>
</dbReference>
<evidence type="ECO:0000313" key="2">
    <source>
        <dbReference type="EMBL" id="MEV0968093.1"/>
    </source>
</evidence>
<sequence>MASCEHLETAGSPPAVTPQGCEECLASGAHWVHLRKCLDCGHIGCCDSSPGRHATAHFRDTGHPVIVSFQPGESWRWCYLDNLMA</sequence>